<reference evidence="2" key="1">
    <citation type="submission" date="2015-08" db="EMBL/GenBank/DDBJ databases">
        <title>Genome sequence of the strict anaerobe Clostridium homopropionicum LuHBu1 (DSM 5847T).</title>
        <authorList>
            <person name="Poehlein A."/>
            <person name="Beck M."/>
            <person name="Schiel-Bengelsdorf B."/>
            <person name="Bengelsdorf F.R."/>
            <person name="Daniel R."/>
            <person name="Duerre P."/>
        </authorList>
    </citation>
    <scope>NUCLEOTIDE SEQUENCE [LARGE SCALE GENOMIC DNA]</scope>
    <source>
        <strain evidence="2">DSM 5847</strain>
    </source>
</reference>
<proteinExistence type="predicted"/>
<comment type="caution">
    <text evidence="1">The sequence shown here is derived from an EMBL/GenBank/DDBJ whole genome shotgun (WGS) entry which is preliminary data.</text>
</comment>
<evidence type="ECO:0000313" key="2">
    <source>
        <dbReference type="Proteomes" id="UP000037043"/>
    </source>
</evidence>
<organism evidence="1 2">
    <name type="scientific">Clostridium homopropionicum DSM 5847</name>
    <dbReference type="NCBI Taxonomy" id="1121318"/>
    <lineage>
        <taxon>Bacteria</taxon>
        <taxon>Bacillati</taxon>
        <taxon>Bacillota</taxon>
        <taxon>Clostridia</taxon>
        <taxon>Eubacteriales</taxon>
        <taxon>Clostridiaceae</taxon>
        <taxon>Clostridium</taxon>
    </lineage>
</organism>
<sequence length="95" mass="11670">MYNADKYKKIIDIICSIKGIDENELCKILKDKDLKYLLFLFLKKYKCDNLERISRDFFINNKKVVNYNFRKAQEKLLINSQFREIYFEIEKEIEK</sequence>
<dbReference type="STRING" id="36844.SAMN04488501_101199"/>
<keyword evidence="2" id="KW-1185">Reference proteome</keyword>
<dbReference type="EMBL" id="LHUR01000042">
    <property type="protein sequence ID" value="KOA18379.1"/>
    <property type="molecule type" value="Genomic_DNA"/>
</dbReference>
<dbReference type="AlphaFoldDB" id="A0A0L6Z5Y1"/>
<dbReference type="PATRIC" id="fig|1121318.3.peg.3276"/>
<evidence type="ECO:0008006" key="3">
    <source>
        <dbReference type="Google" id="ProtNLM"/>
    </source>
</evidence>
<protein>
    <recommendedName>
        <fullName evidence="3">Ribose 5-phosphate isomerase</fullName>
    </recommendedName>
</protein>
<dbReference type="RefSeq" id="WP_052222728.1">
    <property type="nucleotide sequence ID" value="NZ_LHUR01000042.1"/>
</dbReference>
<dbReference type="Proteomes" id="UP000037043">
    <property type="component" value="Unassembled WGS sequence"/>
</dbReference>
<evidence type="ECO:0000313" key="1">
    <source>
        <dbReference type="EMBL" id="KOA18379.1"/>
    </source>
</evidence>
<gene>
    <name evidence="1" type="ORF">CLHOM_32810</name>
</gene>
<name>A0A0L6Z5Y1_9CLOT</name>
<accession>A0A0L6Z5Y1</accession>